<dbReference type="EMBL" id="JAKKZF010000006">
    <property type="protein sequence ID" value="MCG0062329.1"/>
    <property type="molecule type" value="Genomic_DNA"/>
</dbReference>
<evidence type="ECO:0000313" key="2">
    <source>
        <dbReference type="Proteomes" id="UP001299012"/>
    </source>
</evidence>
<protein>
    <submittedName>
        <fullName evidence="1">Uncharacterized protein</fullName>
    </submittedName>
</protein>
<proteinExistence type="predicted"/>
<dbReference type="Gene3D" id="3.40.50.1820">
    <property type="entry name" value="alpha/beta hydrolase"/>
    <property type="match status" value="1"/>
</dbReference>
<comment type="caution">
    <text evidence="1">The sequence shown here is derived from an EMBL/GenBank/DDBJ whole genome shotgun (WGS) entry which is preliminary data.</text>
</comment>
<reference evidence="1 2" key="1">
    <citation type="submission" date="2022-01" db="EMBL/GenBank/DDBJ databases">
        <title>Draft Genome Sequences of Seven Type Strains of the Genus Streptomyces.</title>
        <authorList>
            <person name="Aziz S."/>
            <person name="Coretto E."/>
            <person name="Chronakova A."/>
            <person name="Sproer C."/>
            <person name="Huber K."/>
            <person name="Nouioui I."/>
            <person name="Gross H."/>
        </authorList>
    </citation>
    <scope>NUCLEOTIDE SEQUENCE [LARGE SCALE GENOMIC DNA]</scope>
    <source>
        <strain evidence="1 2">DSM 41685</strain>
    </source>
</reference>
<evidence type="ECO:0000313" key="1">
    <source>
        <dbReference type="EMBL" id="MCG0062329.1"/>
    </source>
</evidence>
<gene>
    <name evidence="1" type="ORF">L0F81_03325</name>
</gene>
<name>A0ABS9J9U4_9ACTN</name>
<dbReference type="RefSeq" id="WP_208639798.1">
    <property type="nucleotide sequence ID" value="NZ_JAKKZF010000006.1"/>
</dbReference>
<keyword evidence="2" id="KW-1185">Reference proteome</keyword>
<dbReference type="InterPro" id="IPR029058">
    <property type="entry name" value="AB_hydrolase_fold"/>
</dbReference>
<sequence length="60" mass="5830">MSYAGGHALVVAAQDARVAAVVSLTPVTDGLASLAHVVRQPGSAGCCAWPGTGCVTPLAP</sequence>
<organism evidence="1 2">
    <name type="scientific">Streptomyces tricolor</name>
    <dbReference type="NCBI Taxonomy" id="68277"/>
    <lineage>
        <taxon>Bacteria</taxon>
        <taxon>Bacillati</taxon>
        <taxon>Actinomycetota</taxon>
        <taxon>Actinomycetes</taxon>
        <taxon>Kitasatosporales</taxon>
        <taxon>Streptomycetaceae</taxon>
        <taxon>Streptomyces</taxon>
        <taxon>Streptomyces violaceoruber group</taxon>
    </lineage>
</organism>
<accession>A0ABS9J9U4</accession>
<dbReference type="Proteomes" id="UP001299012">
    <property type="component" value="Unassembled WGS sequence"/>
</dbReference>